<keyword evidence="5" id="KW-1185">Reference proteome</keyword>
<sequence length="657" mass="75187">MLKDLVVIDPTRSHNDEDAHKSLILFHEFGETAGGSSLNDKLNRVGIIQGLWSLTQSFEGTGDEEDENVIELDNEVILVIKVESRYFMAISINEYEYFDNNSSDVNSIPYQFYLGHLWLCYKFFILKHGEFSKFKDNAILTNNLNEHIITFWNDIYLKPETLIRQGISVLWPNTFKRSELADLLMSETMTTTDEESWDTMINRRILLQEESYLGVKDILIYNLPSNCDSQAPCVAADKKSKIGTKYFGLVQNFSQTFESLPDISNWIYHLTQQYDVISSHVLAGNTHYKEVPTTDDIDHNNADGTTAGITGNGFSTFRNKLYHNMTLPISFAYDVVQEVGVTTGVSSSMSYLKNYIPAWSSPTINNLDISHPVEGKRYGYLISPLAQSSLPSNYKIIKLNLKFGSHPKFYNVLFWYYENMLAVIICDETFEAIWNHSYLNDLSFILSLSMEKLHQNLESVKKPMQENFGYLIVDKNKSIPELKSSVPSCMGLFNTGQNNSPLNLVIDGLDKLFSMPNLSIDKNGENVLGIDIMGSLFQTSKATENSNIIKRNSPYNNTFLDSMEVDKLWILYKELLIFLNSLNRSDTKPDISEERLLTLSNGVLCYIKNDPQRTVIILKNWFDSKYDDYPTKEVTLFNNLGIDVTSWWVKKKYDVEG</sequence>
<organism evidence="4 5">
    <name type="scientific">Maudiozyma saulgeensis</name>
    <dbReference type="NCBI Taxonomy" id="1789683"/>
    <lineage>
        <taxon>Eukaryota</taxon>
        <taxon>Fungi</taxon>
        <taxon>Dikarya</taxon>
        <taxon>Ascomycota</taxon>
        <taxon>Saccharomycotina</taxon>
        <taxon>Saccharomycetes</taxon>
        <taxon>Saccharomycetales</taxon>
        <taxon>Saccharomycetaceae</taxon>
        <taxon>Maudiozyma</taxon>
    </lineage>
</organism>
<dbReference type="Proteomes" id="UP000196158">
    <property type="component" value="Unassembled WGS sequence"/>
</dbReference>
<dbReference type="Pfam" id="PF19033">
    <property type="entry name" value="Intu_longin_3"/>
    <property type="match status" value="1"/>
</dbReference>
<evidence type="ECO:0000256" key="1">
    <source>
        <dbReference type="ARBA" id="ARBA00005352"/>
    </source>
</evidence>
<dbReference type="OrthoDB" id="240546at2759"/>
<accession>A0A1X7QX36</accession>
<evidence type="ECO:0000313" key="4">
    <source>
        <dbReference type="EMBL" id="SMN17997.1"/>
    </source>
</evidence>
<dbReference type="STRING" id="1789683.A0A1X7QX36"/>
<gene>
    <name evidence="4" type="ORF">KASA_0Q03960G</name>
</gene>
<dbReference type="AlphaFoldDB" id="A0A1X7QX36"/>
<reference evidence="4 5" key="1">
    <citation type="submission" date="2017-04" db="EMBL/GenBank/DDBJ databases">
        <authorList>
            <person name="Afonso C.L."/>
            <person name="Miller P.J."/>
            <person name="Scott M.A."/>
            <person name="Spackman E."/>
            <person name="Goraichik I."/>
            <person name="Dimitrov K.M."/>
            <person name="Suarez D.L."/>
            <person name="Swayne D.E."/>
        </authorList>
    </citation>
    <scope>NUCLEOTIDE SEQUENCE [LARGE SCALE GENOMIC DNA]</scope>
</reference>
<dbReference type="PANTHER" id="PTHR13056">
    <property type="entry name" value="VACUOLAR FUSION PROTEIN CCZ1 HOMOLOG-RELATED"/>
    <property type="match status" value="1"/>
</dbReference>
<evidence type="ECO:0000313" key="5">
    <source>
        <dbReference type="Proteomes" id="UP000196158"/>
    </source>
</evidence>
<protein>
    <submittedName>
        <fullName evidence="4">Similar to Saccharomyces cerevisiae YBR131W CCZ1 Protein involved in vacuolar assembly, essential for autophagy and the cytoplasm-to-vacuole pathway</fullName>
    </submittedName>
</protein>
<dbReference type="GO" id="GO:0035658">
    <property type="term" value="C:Mon1-Ccz1 complex"/>
    <property type="evidence" value="ECO:0007669"/>
    <property type="project" value="InterPro"/>
</dbReference>
<dbReference type="InterPro" id="IPR043987">
    <property type="entry name" value="CCZ1/INTU/HSP4_longin_1"/>
</dbReference>
<feature type="domain" description="CCZ1/INTU/HSP4 first Longin" evidence="2">
    <location>
        <begin position="5"/>
        <end position="129"/>
    </location>
</feature>
<dbReference type="InterPro" id="IPR043989">
    <property type="entry name" value="CCZ1/INTU/HSP4_longin_3"/>
</dbReference>
<evidence type="ECO:0000259" key="2">
    <source>
        <dbReference type="Pfam" id="PF19031"/>
    </source>
</evidence>
<dbReference type="PANTHER" id="PTHR13056:SF0">
    <property type="entry name" value="VACUOLAR FUSION PROTEIN CCZ1 HOMOLOG-RELATED"/>
    <property type="match status" value="1"/>
</dbReference>
<comment type="similarity">
    <text evidence="1">Belongs to the CCZ1 family.</text>
</comment>
<dbReference type="Pfam" id="PF19031">
    <property type="entry name" value="Intu_longin_1"/>
    <property type="match status" value="1"/>
</dbReference>
<name>A0A1X7QX36_9SACH</name>
<dbReference type="GO" id="GO:0016192">
    <property type="term" value="P:vesicle-mediated transport"/>
    <property type="evidence" value="ECO:0007669"/>
    <property type="project" value="InterPro"/>
</dbReference>
<dbReference type="EMBL" id="FXLY01000002">
    <property type="protein sequence ID" value="SMN17997.1"/>
    <property type="molecule type" value="Genomic_DNA"/>
</dbReference>
<feature type="domain" description="CCZ1/INTU/HPS4 third Longin" evidence="3">
    <location>
        <begin position="546"/>
        <end position="624"/>
    </location>
</feature>
<evidence type="ECO:0000259" key="3">
    <source>
        <dbReference type="Pfam" id="PF19033"/>
    </source>
</evidence>
<proteinExistence type="inferred from homology"/>
<dbReference type="InterPro" id="IPR013176">
    <property type="entry name" value="Ccz1"/>
</dbReference>